<evidence type="ECO:0000313" key="1">
    <source>
        <dbReference type="EMBL" id="RTI08114.1"/>
    </source>
</evidence>
<accession>A0ABY0AJ92</accession>
<sequence length="232" mass="25979">MLGRVVVGPIPFIRHPDPGLPEALAGEVWDLEAFPAGWADERNALDGGRWTYWLWPRAGDVYGEPATVSVEVARRAEVRIILDVKKILYHRLRYHGESRGVFVALQEHLHTEKPFPQALIKARYALAERAMGDVDGVSTFRAVGEILLLADTPGKRDELAMYVTMRLLSDLPLLEALGWDGLTLSRADRMLDLGDAVLYGAELTLEGAVDAYVAYDPPYRIGEYDLLWRIPL</sequence>
<evidence type="ECO:0000313" key="2">
    <source>
        <dbReference type="Proteomes" id="UP000287962"/>
    </source>
</evidence>
<reference evidence="1 2" key="1">
    <citation type="journal article" date="2019" name="Extremophiles">
        <title>Biogeography of thermophiles and predominance of Thermus scotoductus in domestic water heaters.</title>
        <authorList>
            <person name="Wilpiszeski R.L."/>
            <person name="Zhang Z."/>
            <person name="House C.H."/>
        </authorList>
    </citation>
    <scope>NUCLEOTIDE SEQUENCE [LARGE SCALE GENOMIC DNA]</scope>
    <source>
        <strain evidence="1 2">12_S12</strain>
    </source>
</reference>
<organism evidence="1 2">
    <name type="scientific">Thermus scotoductus</name>
    <dbReference type="NCBI Taxonomy" id="37636"/>
    <lineage>
        <taxon>Bacteria</taxon>
        <taxon>Thermotogati</taxon>
        <taxon>Deinococcota</taxon>
        <taxon>Deinococci</taxon>
        <taxon>Thermales</taxon>
        <taxon>Thermaceae</taxon>
        <taxon>Thermus</taxon>
    </lineage>
</organism>
<comment type="caution">
    <text evidence="1">The sequence shown here is derived from an EMBL/GenBank/DDBJ whole genome shotgun (WGS) entry which is preliminary data.</text>
</comment>
<keyword evidence="2" id="KW-1185">Reference proteome</keyword>
<protein>
    <submittedName>
        <fullName evidence="1">Uncharacterized protein</fullName>
    </submittedName>
</protein>
<gene>
    <name evidence="1" type="ORF">CSW25_04975</name>
</gene>
<dbReference type="Proteomes" id="UP000287962">
    <property type="component" value="Unassembled WGS sequence"/>
</dbReference>
<dbReference type="EMBL" id="PEML01000114">
    <property type="protein sequence ID" value="RTI08114.1"/>
    <property type="molecule type" value="Genomic_DNA"/>
</dbReference>
<proteinExistence type="predicted"/>
<name>A0ABY0AJ92_THESC</name>